<gene>
    <name evidence="6" type="ORF">TVAG_297620</name>
</gene>
<evidence type="ECO:0000259" key="5">
    <source>
        <dbReference type="PROSITE" id="PS50076"/>
    </source>
</evidence>
<feature type="chain" id="PRO_5002643081" evidence="4">
    <location>
        <begin position="17"/>
        <end position="503"/>
    </location>
</feature>
<dbReference type="Proteomes" id="UP000001542">
    <property type="component" value="Unassembled WGS sequence"/>
</dbReference>
<dbReference type="SMR" id="A2DRF7"/>
<dbReference type="GO" id="GO:0005783">
    <property type="term" value="C:endoplasmic reticulum"/>
    <property type="evidence" value="ECO:0007669"/>
    <property type="project" value="UniProtKB-SubCell"/>
</dbReference>
<dbReference type="Gene3D" id="1.10.287.110">
    <property type="entry name" value="DnaJ domain"/>
    <property type="match status" value="1"/>
</dbReference>
<dbReference type="Pfam" id="PF13432">
    <property type="entry name" value="TPR_16"/>
    <property type="match status" value="1"/>
</dbReference>
<dbReference type="OrthoDB" id="1726119at2759"/>
<proteinExistence type="predicted"/>
<comment type="subcellular location">
    <subcellularLocation>
        <location evidence="1">Endoplasmic reticulum</location>
    </subcellularLocation>
</comment>
<evidence type="ECO:0000256" key="4">
    <source>
        <dbReference type="SAM" id="SignalP"/>
    </source>
</evidence>
<dbReference type="VEuPathDB" id="TrichDB:TVAG_297620"/>
<feature type="domain" description="J" evidence="5">
    <location>
        <begin position="383"/>
        <end position="451"/>
    </location>
</feature>
<keyword evidence="7" id="KW-1185">Reference proteome</keyword>
<keyword evidence="2 4" id="KW-0732">Signal</keyword>
<dbReference type="InParanoid" id="A2DRF7"/>
<evidence type="ECO:0000313" key="7">
    <source>
        <dbReference type="Proteomes" id="UP000001542"/>
    </source>
</evidence>
<dbReference type="CDD" id="cd06257">
    <property type="entry name" value="DnaJ"/>
    <property type="match status" value="1"/>
</dbReference>
<dbReference type="STRING" id="5722.A2DRF7"/>
<sequence length="503" mass="57812">MLLFFFSLLGFFNLGGFPFEDFQRFPDTPVGRVEQLMAYRKYWDAFESCNQIIREGGYVEPKVYRLKAQCALTMSLSDEAVQAASIVINDKKIRLSNNEKRLCYQIRAHANLQLGKFDQAKADAAKSNNQEMIQETSSAADVYKTFQDKIAENKNDEAARALDQLLKVALSSFELKKIRADLAWDAKDYDKFAEVAKDLPERYPDDHELLYRLGVVTMCAGDFQKAKTFFEGATRRRGYPEYFAIAKKSLNSIQRGYSEVRRNTDIKSLLRNEQKFDTIYNQTTEFCAQKSEIMRAMNLLKAKIIRSKGDSKATIDFLNEQIGTYSDTTEFQLERGEVCLDSGDYEGAIFDFQSVLRSGHRDSRAQQGLQKAQQMKKEQNNDDYYKLLEVPRDASESELKKAFRKATIKWHPDRHRGEEEKKKAEQMMKKINLAYEVLSDPQKRAMYDQGVDPDGQQMGGQGFDFNPFDLMNGFGFPGFGGFPGGAQHFEFHNGNGFHFEFHF</sequence>
<dbReference type="InterPro" id="IPR011990">
    <property type="entry name" value="TPR-like_helical_dom_sf"/>
</dbReference>
<dbReference type="Pfam" id="PF00226">
    <property type="entry name" value="DnaJ"/>
    <property type="match status" value="1"/>
</dbReference>
<dbReference type="VEuPathDB" id="TrichDB:TVAGG3_0513550"/>
<evidence type="ECO:0000256" key="3">
    <source>
        <dbReference type="ARBA" id="ARBA00022824"/>
    </source>
</evidence>
<reference evidence="6" key="1">
    <citation type="submission" date="2006-10" db="EMBL/GenBank/DDBJ databases">
        <authorList>
            <person name="Amadeo P."/>
            <person name="Zhao Q."/>
            <person name="Wortman J."/>
            <person name="Fraser-Liggett C."/>
            <person name="Carlton J."/>
        </authorList>
    </citation>
    <scope>NUCLEOTIDE SEQUENCE</scope>
    <source>
        <strain evidence="6">G3</strain>
    </source>
</reference>
<dbReference type="KEGG" id="tva:4775097"/>
<dbReference type="InterPro" id="IPR001623">
    <property type="entry name" value="DnaJ_domain"/>
</dbReference>
<dbReference type="RefSeq" id="XP_001329306.1">
    <property type="nucleotide sequence ID" value="XM_001329271.1"/>
</dbReference>
<reference evidence="6" key="2">
    <citation type="journal article" date="2007" name="Science">
        <title>Draft genome sequence of the sexually transmitted pathogen Trichomonas vaginalis.</title>
        <authorList>
            <person name="Carlton J.M."/>
            <person name="Hirt R.P."/>
            <person name="Silva J.C."/>
            <person name="Delcher A.L."/>
            <person name="Schatz M."/>
            <person name="Zhao Q."/>
            <person name="Wortman J.R."/>
            <person name="Bidwell S.L."/>
            <person name="Alsmark U.C.M."/>
            <person name="Besteiro S."/>
            <person name="Sicheritz-Ponten T."/>
            <person name="Noel C.J."/>
            <person name="Dacks J.B."/>
            <person name="Foster P.G."/>
            <person name="Simillion C."/>
            <person name="Van de Peer Y."/>
            <person name="Miranda-Saavedra D."/>
            <person name="Barton G.J."/>
            <person name="Westrop G.D."/>
            <person name="Mueller S."/>
            <person name="Dessi D."/>
            <person name="Fiori P.L."/>
            <person name="Ren Q."/>
            <person name="Paulsen I."/>
            <person name="Zhang H."/>
            <person name="Bastida-Corcuera F.D."/>
            <person name="Simoes-Barbosa A."/>
            <person name="Brown M.T."/>
            <person name="Hayes R.D."/>
            <person name="Mukherjee M."/>
            <person name="Okumura C.Y."/>
            <person name="Schneider R."/>
            <person name="Smith A.J."/>
            <person name="Vanacova S."/>
            <person name="Villalvazo M."/>
            <person name="Haas B.J."/>
            <person name="Pertea M."/>
            <person name="Feldblyum T.V."/>
            <person name="Utterback T.R."/>
            <person name="Shu C.L."/>
            <person name="Osoegawa K."/>
            <person name="de Jong P.J."/>
            <person name="Hrdy I."/>
            <person name="Horvathova L."/>
            <person name="Zubacova Z."/>
            <person name="Dolezal P."/>
            <person name="Malik S.B."/>
            <person name="Logsdon J.M. Jr."/>
            <person name="Henze K."/>
            <person name="Gupta A."/>
            <person name="Wang C.C."/>
            <person name="Dunne R.L."/>
            <person name="Upcroft J.A."/>
            <person name="Upcroft P."/>
            <person name="White O."/>
            <person name="Salzberg S.L."/>
            <person name="Tang P."/>
            <person name="Chiu C.-H."/>
            <person name="Lee Y.-S."/>
            <person name="Embley T.M."/>
            <person name="Coombs G.H."/>
            <person name="Mottram J.C."/>
            <person name="Tachezy J."/>
            <person name="Fraser-Liggett C.M."/>
            <person name="Johnson P.J."/>
        </authorList>
    </citation>
    <scope>NUCLEOTIDE SEQUENCE [LARGE SCALE GENOMIC DNA]</scope>
    <source>
        <strain evidence="6">G3</strain>
    </source>
</reference>
<evidence type="ECO:0000256" key="2">
    <source>
        <dbReference type="ARBA" id="ARBA00022729"/>
    </source>
</evidence>
<dbReference type="PRINTS" id="PR00625">
    <property type="entry name" value="JDOMAIN"/>
</dbReference>
<dbReference type="PROSITE" id="PS50076">
    <property type="entry name" value="DNAJ_2"/>
    <property type="match status" value="1"/>
</dbReference>
<dbReference type="InterPro" id="IPR051727">
    <property type="entry name" value="DnaJ_C3_Co-chaperones"/>
</dbReference>
<dbReference type="FunCoup" id="A2DRF7">
    <property type="interactions" value="753"/>
</dbReference>
<name>A2DRF7_TRIV3</name>
<dbReference type="SMART" id="SM00271">
    <property type="entry name" value="DnaJ"/>
    <property type="match status" value="1"/>
</dbReference>
<dbReference type="PANTHER" id="PTHR44140">
    <property type="entry name" value="LD25575P"/>
    <property type="match status" value="1"/>
</dbReference>
<dbReference type="SUPFAM" id="SSF46565">
    <property type="entry name" value="Chaperone J-domain"/>
    <property type="match status" value="1"/>
</dbReference>
<dbReference type="InterPro" id="IPR036869">
    <property type="entry name" value="J_dom_sf"/>
</dbReference>
<evidence type="ECO:0000313" key="6">
    <source>
        <dbReference type="EMBL" id="EAY17083.1"/>
    </source>
</evidence>
<dbReference type="Gene3D" id="1.25.40.10">
    <property type="entry name" value="Tetratricopeptide repeat domain"/>
    <property type="match status" value="1"/>
</dbReference>
<evidence type="ECO:0000256" key="1">
    <source>
        <dbReference type="ARBA" id="ARBA00004240"/>
    </source>
</evidence>
<organism evidence="6 7">
    <name type="scientific">Trichomonas vaginalis (strain ATCC PRA-98 / G3)</name>
    <dbReference type="NCBI Taxonomy" id="412133"/>
    <lineage>
        <taxon>Eukaryota</taxon>
        <taxon>Metamonada</taxon>
        <taxon>Parabasalia</taxon>
        <taxon>Trichomonadida</taxon>
        <taxon>Trichomonadidae</taxon>
        <taxon>Trichomonas</taxon>
    </lineage>
</organism>
<protein>
    <submittedName>
        <fullName evidence="6">DnaJ domain containing protein</fullName>
    </submittedName>
</protein>
<dbReference type="FunFam" id="1.25.40.10:FF:000258">
    <property type="entry name" value="DnaJ domain containing protein"/>
    <property type="match status" value="1"/>
</dbReference>
<accession>A2DRF7</accession>
<dbReference type="PANTHER" id="PTHR44140:SF2">
    <property type="entry name" value="LD25575P"/>
    <property type="match status" value="1"/>
</dbReference>
<dbReference type="EMBL" id="DS113235">
    <property type="protein sequence ID" value="EAY17083.1"/>
    <property type="molecule type" value="Genomic_DNA"/>
</dbReference>
<dbReference type="eggNOG" id="KOG0624">
    <property type="taxonomic scope" value="Eukaryota"/>
</dbReference>
<dbReference type="AlphaFoldDB" id="A2DRF7"/>
<keyword evidence="3" id="KW-0256">Endoplasmic reticulum</keyword>
<dbReference type="SUPFAM" id="SSF48452">
    <property type="entry name" value="TPR-like"/>
    <property type="match status" value="2"/>
</dbReference>
<feature type="signal peptide" evidence="4">
    <location>
        <begin position="1"/>
        <end position="16"/>
    </location>
</feature>